<keyword evidence="4" id="KW-1185">Reference proteome</keyword>
<dbReference type="Pfam" id="PF00583">
    <property type="entry name" value="Acetyltransf_1"/>
    <property type="match status" value="1"/>
</dbReference>
<dbReference type="Proteomes" id="UP000561045">
    <property type="component" value="Unassembled WGS sequence"/>
</dbReference>
<dbReference type="CDD" id="cd04301">
    <property type="entry name" value="NAT_SF"/>
    <property type="match status" value="1"/>
</dbReference>
<dbReference type="PROSITE" id="PS51186">
    <property type="entry name" value="GNAT"/>
    <property type="match status" value="1"/>
</dbReference>
<reference evidence="3 4" key="1">
    <citation type="submission" date="2020-08" db="EMBL/GenBank/DDBJ databases">
        <title>Genomic Encyclopedia of Type Strains, Phase IV (KMG-IV): sequencing the most valuable type-strain genomes for metagenomic binning, comparative biology and taxonomic classification.</title>
        <authorList>
            <person name="Goeker M."/>
        </authorList>
    </citation>
    <scope>NUCLEOTIDE SEQUENCE [LARGE SCALE GENOMIC DNA]</scope>
    <source>
        <strain evidence="3 4">DSM 106739</strain>
    </source>
</reference>
<dbReference type="PANTHER" id="PTHR13947:SF37">
    <property type="entry name" value="LD18367P"/>
    <property type="match status" value="1"/>
</dbReference>
<keyword evidence="1 3" id="KW-0808">Transferase</keyword>
<dbReference type="PANTHER" id="PTHR13947">
    <property type="entry name" value="GNAT FAMILY N-ACETYLTRANSFERASE"/>
    <property type="match status" value="1"/>
</dbReference>
<feature type="domain" description="N-acetyltransferase" evidence="2">
    <location>
        <begin position="1"/>
        <end position="166"/>
    </location>
</feature>
<dbReference type="RefSeq" id="WP_207064446.1">
    <property type="nucleotide sequence ID" value="NZ_BAABLE010000005.1"/>
</dbReference>
<dbReference type="GO" id="GO:0008080">
    <property type="term" value="F:N-acetyltransferase activity"/>
    <property type="evidence" value="ECO:0007669"/>
    <property type="project" value="InterPro"/>
</dbReference>
<evidence type="ECO:0000313" key="4">
    <source>
        <dbReference type="Proteomes" id="UP000561045"/>
    </source>
</evidence>
<protein>
    <submittedName>
        <fullName evidence="3">GNAT superfamily N-acetyltransferase</fullName>
    </submittedName>
</protein>
<proteinExistence type="predicted"/>
<dbReference type="Gene3D" id="3.40.630.30">
    <property type="match status" value="1"/>
</dbReference>
<sequence>MQLRDLDPFNADEIALVAQRMRDTLVEVEGAERGAAMYTMAWLENRVRWHLDPANTRARVVLALADGDTVAGHTIFRIEHDASGMFGLISTTYVLPAFRRHGVAQALLECAEAWFRAQGVPQCCTWTSSTNRPLIGLYARNGYSEAERGPNDLTGTMMVRLAKGLTTS</sequence>
<organism evidence="3 4">
    <name type="scientific">Niveibacterium umoris</name>
    <dbReference type="NCBI Taxonomy" id="1193620"/>
    <lineage>
        <taxon>Bacteria</taxon>
        <taxon>Pseudomonadati</taxon>
        <taxon>Pseudomonadota</taxon>
        <taxon>Betaproteobacteria</taxon>
        <taxon>Rhodocyclales</taxon>
        <taxon>Rhodocyclaceae</taxon>
        <taxon>Niveibacterium</taxon>
    </lineage>
</organism>
<gene>
    <name evidence="3" type="ORF">GGR36_002917</name>
</gene>
<dbReference type="AlphaFoldDB" id="A0A840BJ47"/>
<dbReference type="SUPFAM" id="SSF55729">
    <property type="entry name" value="Acyl-CoA N-acyltransferases (Nat)"/>
    <property type="match status" value="1"/>
</dbReference>
<evidence type="ECO:0000256" key="1">
    <source>
        <dbReference type="ARBA" id="ARBA00022679"/>
    </source>
</evidence>
<name>A0A840BJ47_9RHOO</name>
<evidence type="ECO:0000259" key="2">
    <source>
        <dbReference type="PROSITE" id="PS51186"/>
    </source>
</evidence>
<dbReference type="InterPro" id="IPR016181">
    <property type="entry name" value="Acyl_CoA_acyltransferase"/>
</dbReference>
<comment type="caution">
    <text evidence="3">The sequence shown here is derived from an EMBL/GenBank/DDBJ whole genome shotgun (WGS) entry which is preliminary data.</text>
</comment>
<accession>A0A840BJ47</accession>
<dbReference type="EMBL" id="JACIET010000002">
    <property type="protein sequence ID" value="MBB4013571.1"/>
    <property type="molecule type" value="Genomic_DNA"/>
</dbReference>
<dbReference type="InterPro" id="IPR050769">
    <property type="entry name" value="NAT_camello-type"/>
</dbReference>
<dbReference type="InterPro" id="IPR000182">
    <property type="entry name" value="GNAT_dom"/>
</dbReference>
<evidence type="ECO:0000313" key="3">
    <source>
        <dbReference type="EMBL" id="MBB4013571.1"/>
    </source>
</evidence>